<evidence type="ECO:0000256" key="1">
    <source>
        <dbReference type="ARBA" id="ARBA00004120"/>
    </source>
</evidence>
<evidence type="ECO:0000256" key="2">
    <source>
        <dbReference type="ARBA" id="ARBA00004430"/>
    </source>
</evidence>
<feature type="compositionally biased region" description="Pro residues" evidence="10">
    <location>
        <begin position="367"/>
        <end position="381"/>
    </location>
</feature>
<feature type="region of interest" description="Disordered" evidence="10">
    <location>
        <begin position="126"/>
        <end position="498"/>
    </location>
</feature>
<dbReference type="GO" id="GO:0036064">
    <property type="term" value="C:ciliary basal body"/>
    <property type="evidence" value="ECO:0007669"/>
    <property type="project" value="TreeGrafter"/>
</dbReference>
<dbReference type="InterPro" id="IPR018799">
    <property type="entry name" value="TRAF3IP1"/>
</dbReference>
<feature type="domain" description="TRAF3-interacting protein 1 N-terminal" evidence="11">
    <location>
        <begin position="5"/>
        <end position="113"/>
    </location>
</feature>
<dbReference type="GO" id="GO:0008017">
    <property type="term" value="F:microtubule binding"/>
    <property type="evidence" value="ECO:0007669"/>
    <property type="project" value="InterPro"/>
</dbReference>
<dbReference type="AlphaFoldDB" id="A0A0L0SF18"/>
<evidence type="ECO:0000256" key="10">
    <source>
        <dbReference type="SAM" id="MobiDB-lite"/>
    </source>
</evidence>
<dbReference type="GO" id="GO:0042073">
    <property type="term" value="P:intraciliary transport"/>
    <property type="evidence" value="ECO:0007669"/>
    <property type="project" value="TreeGrafter"/>
</dbReference>
<dbReference type="SMR" id="A0A0L0SF18"/>
<proteinExistence type="inferred from homology"/>
<dbReference type="PANTHER" id="PTHR31363:SF0">
    <property type="entry name" value="TRAF3-INTERACTING PROTEIN 1"/>
    <property type="match status" value="1"/>
</dbReference>
<feature type="domain" description="TRAF3-interacting protein 1 C-terminal" evidence="12">
    <location>
        <begin position="502"/>
        <end position="652"/>
    </location>
</feature>
<evidence type="ECO:0000313" key="13">
    <source>
        <dbReference type="EMBL" id="KNE60960.1"/>
    </source>
</evidence>
<dbReference type="Pfam" id="PF17749">
    <property type="entry name" value="MIP-T3_C"/>
    <property type="match status" value="1"/>
</dbReference>
<dbReference type="PANTHER" id="PTHR31363">
    <property type="entry name" value="TRAF3-INTERACTING PROTEIN 1"/>
    <property type="match status" value="1"/>
</dbReference>
<dbReference type="eggNOG" id="KOG3809">
    <property type="taxonomic scope" value="Eukaryota"/>
</dbReference>
<keyword evidence="7" id="KW-0966">Cell projection</keyword>
<keyword evidence="6" id="KW-0206">Cytoskeleton</keyword>
<comment type="similarity">
    <text evidence="8">Belongs to the TRAF3IP1 family.</text>
</comment>
<evidence type="ECO:0000256" key="7">
    <source>
        <dbReference type="ARBA" id="ARBA00023273"/>
    </source>
</evidence>
<protein>
    <recommendedName>
        <fullName evidence="9">TRAF3-interacting protein 1</fullName>
    </recommendedName>
</protein>
<dbReference type="FunFam" id="1.10.418.50:FF:000001">
    <property type="entry name" value="TRAF3-interacting protein 1 isoform X1"/>
    <property type="match status" value="1"/>
</dbReference>
<dbReference type="EMBL" id="GG745337">
    <property type="protein sequence ID" value="KNE60960.1"/>
    <property type="molecule type" value="Genomic_DNA"/>
</dbReference>
<dbReference type="STRING" id="578462.A0A0L0SF18"/>
<feature type="compositionally biased region" description="Low complexity" evidence="10">
    <location>
        <begin position="164"/>
        <end position="177"/>
    </location>
</feature>
<dbReference type="OrthoDB" id="10258914at2759"/>
<feature type="compositionally biased region" description="Low complexity" evidence="10">
    <location>
        <begin position="252"/>
        <end position="264"/>
    </location>
</feature>
<evidence type="ECO:0000256" key="4">
    <source>
        <dbReference type="ARBA" id="ARBA00022794"/>
    </source>
</evidence>
<comment type="subcellular location">
    <subcellularLocation>
        <location evidence="2">Cytoplasm</location>
        <location evidence="2">Cytoskeleton</location>
        <location evidence="2">Cilium axoneme</location>
    </subcellularLocation>
    <subcellularLocation>
        <location evidence="1">Cytoplasm</location>
        <location evidence="1">Cytoskeleton</location>
        <location evidence="1">Cilium basal body</location>
    </subcellularLocation>
</comment>
<feature type="compositionally biased region" description="Pro residues" evidence="10">
    <location>
        <begin position="333"/>
        <end position="348"/>
    </location>
</feature>
<dbReference type="VEuPathDB" id="FungiDB:AMAG_06722"/>
<dbReference type="Gene3D" id="1.10.418.50">
    <property type="entry name" value="Microtubule-binding protein MIP-T3"/>
    <property type="match status" value="1"/>
</dbReference>
<dbReference type="Pfam" id="PF10243">
    <property type="entry name" value="MIP-T3"/>
    <property type="match status" value="1"/>
</dbReference>
<feature type="compositionally biased region" description="Pro residues" evidence="10">
    <location>
        <begin position="128"/>
        <end position="155"/>
    </location>
</feature>
<feature type="compositionally biased region" description="Low complexity" evidence="10">
    <location>
        <begin position="524"/>
        <end position="538"/>
    </location>
</feature>
<evidence type="ECO:0000256" key="9">
    <source>
        <dbReference type="ARBA" id="ARBA00070492"/>
    </source>
</evidence>
<reference evidence="13 14" key="1">
    <citation type="submission" date="2009-11" db="EMBL/GenBank/DDBJ databases">
        <title>Annotation of Allomyces macrogynus ATCC 38327.</title>
        <authorList>
            <consortium name="The Broad Institute Genome Sequencing Platform"/>
            <person name="Russ C."/>
            <person name="Cuomo C."/>
            <person name="Burger G."/>
            <person name="Gray M.W."/>
            <person name="Holland P.W.H."/>
            <person name="King N."/>
            <person name="Lang F.B.F."/>
            <person name="Roger A.J."/>
            <person name="Ruiz-Trillo I."/>
            <person name="Young S.K."/>
            <person name="Zeng Q."/>
            <person name="Gargeya S."/>
            <person name="Fitzgerald M."/>
            <person name="Haas B."/>
            <person name="Abouelleil A."/>
            <person name="Alvarado L."/>
            <person name="Arachchi H.M."/>
            <person name="Berlin A."/>
            <person name="Chapman S.B."/>
            <person name="Gearin G."/>
            <person name="Goldberg J."/>
            <person name="Griggs A."/>
            <person name="Gujja S."/>
            <person name="Hansen M."/>
            <person name="Heiman D."/>
            <person name="Howarth C."/>
            <person name="Larimer J."/>
            <person name="Lui A."/>
            <person name="MacDonald P.J.P."/>
            <person name="McCowen C."/>
            <person name="Montmayeur A."/>
            <person name="Murphy C."/>
            <person name="Neiman D."/>
            <person name="Pearson M."/>
            <person name="Priest M."/>
            <person name="Roberts A."/>
            <person name="Saif S."/>
            <person name="Shea T."/>
            <person name="Sisk P."/>
            <person name="Stolte C."/>
            <person name="Sykes S."/>
            <person name="Wortman J."/>
            <person name="Nusbaum C."/>
            <person name="Birren B."/>
        </authorList>
    </citation>
    <scope>NUCLEOTIDE SEQUENCE [LARGE SCALE GENOMIC DNA]</scope>
    <source>
        <strain evidence="13 14">ATCC 38327</strain>
    </source>
</reference>
<dbReference type="GO" id="GO:0060271">
    <property type="term" value="P:cilium assembly"/>
    <property type="evidence" value="ECO:0007669"/>
    <property type="project" value="TreeGrafter"/>
</dbReference>
<sequence>MSTTDQTIAALKPYIRRTPLSEKLLSKPPFRYLHDLVSEFMAATGFGQGLYAGAELDAASVKDKDAKLAWLTKIIQLTALAAGANVVAKPAKIVAGLDADDTNAWLRLMAGAAHVDTSGLVAQCGGTAPPPAAAPASAPTPAPEPEAAAAPPPADPESVHEPEPAAAAEPARSSSKPSKSKSPDAAKPSKAQSPSKTDLTKTSSSRSSRDIHKDKEKDRGDKDRDKDKDRKRSSKDKEKDKESVSPTKKDPSAAAAKSSKGSTSNIDSASASALRKGSAVPSKTSSSSREKLSTKSSTLSSSRKPSTAVSPPAVTKPAAPAPADAPPVLMAAPAPPATPPQEPEPTLQPEPLQTIAESSAPQELSAPAPPPPATVPAPDPVVPARFPSSSALSPTTDTDDNPAESLPDAEPTTAAHDLVRPVPVRRRERPTTARKAPPRARNPNDDADNGVPRAGEARDEDVDDMFVVAGAEDELGNPDGVGASGAVPPGLDPGPGGAAVDGGAAGGLVRKLLESKREFMDQQRAPSAAPGARPASARTTSPPTGAGPARDVDGFRDRLQRLTRAAFPLGKTLDYVQEDLDAMAAELAHWNDEARVWQARVDAEVAQTQAATAPLDAELKAVDASVVLEVERLAQAKARVLANEEAVARLVAGMVAGARAAV</sequence>
<dbReference type="OMA" id="FRFLMDV"/>
<evidence type="ECO:0000256" key="8">
    <source>
        <dbReference type="ARBA" id="ARBA00043971"/>
    </source>
</evidence>
<evidence type="ECO:0000259" key="11">
    <source>
        <dbReference type="Pfam" id="PF10243"/>
    </source>
</evidence>
<evidence type="ECO:0000259" key="12">
    <source>
        <dbReference type="Pfam" id="PF17749"/>
    </source>
</evidence>
<dbReference type="InterPro" id="IPR041476">
    <property type="entry name" value="TRAF3IP1_C"/>
</dbReference>
<feature type="compositionally biased region" description="Basic and acidic residues" evidence="10">
    <location>
        <begin position="207"/>
        <end position="251"/>
    </location>
</feature>
<dbReference type="GO" id="GO:0005930">
    <property type="term" value="C:axoneme"/>
    <property type="evidence" value="ECO:0007669"/>
    <property type="project" value="UniProtKB-SubCell"/>
</dbReference>
<feature type="compositionally biased region" description="Low complexity" evidence="10">
    <location>
        <begin position="294"/>
        <end position="318"/>
    </location>
</feature>
<dbReference type="GO" id="GO:0048731">
    <property type="term" value="P:system development"/>
    <property type="evidence" value="ECO:0007669"/>
    <property type="project" value="UniProtKB-ARBA"/>
</dbReference>
<evidence type="ECO:0000313" key="14">
    <source>
        <dbReference type="Proteomes" id="UP000054350"/>
    </source>
</evidence>
<feature type="compositionally biased region" description="Low complexity" evidence="10">
    <location>
        <begin position="183"/>
        <end position="196"/>
    </location>
</feature>
<evidence type="ECO:0000256" key="5">
    <source>
        <dbReference type="ARBA" id="ARBA00023054"/>
    </source>
</evidence>
<dbReference type="GO" id="GO:0070507">
    <property type="term" value="P:regulation of microtubule cytoskeleton organization"/>
    <property type="evidence" value="ECO:0007669"/>
    <property type="project" value="TreeGrafter"/>
</dbReference>
<name>A0A0L0SF18_ALLM3</name>
<accession>A0A0L0SF18</accession>
<dbReference type="InterPro" id="IPR042576">
    <property type="entry name" value="TRAF3IP1_N_sf"/>
</dbReference>
<keyword evidence="3" id="KW-0963">Cytoplasm</keyword>
<dbReference type="GO" id="GO:0030992">
    <property type="term" value="C:intraciliary transport particle B"/>
    <property type="evidence" value="ECO:0007669"/>
    <property type="project" value="TreeGrafter"/>
</dbReference>
<keyword evidence="5" id="KW-0175">Coiled coil</keyword>
<keyword evidence="14" id="KW-1185">Reference proteome</keyword>
<evidence type="ECO:0000256" key="6">
    <source>
        <dbReference type="ARBA" id="ARBA00023212"/>
    </source>
</evidence>
<evidence type="ECO:0000256" key="3">
    <source>
        <dbReference type="ARBA" id="ARBA00022490"/>
    </source>
</evidence>
<dbReference type="InterPro" id="IPR040468">
    <property type="entry name" value="TRAF3IP1_N"/>
</dbReference>
<keyword evidence="4" id="KW-0970">Cilium biogenesis/degradation</keyword>
<organism evidence="13 14">
    <name type="scientific">Allomyces macrogynus (strain ATCC 38327)</name>
    <name type="common">Allomyces javanicus var. macrogynus</name>
    <dbReference type="NCBI Taxonomy" id="578462"/>
    <lineage>
        <taxon>Eukaryota</taxon>
        <taxon>Fungi</taxon>
        <taxon>Fungi incertae sedis</taxon>
        <taxon>Blastocladiomycota</taxon>
        <taxon>Blastocladiomycetes</taxon>
        <taxon>Blastocladiales</taxon>
        <taxon>Blastocladiaceae</taxon>
        <taxon>Allomyces</taxon>
    </lineage>
</organism>
<dbReference type="GO" id="GO:0048513">
    <property type="term" value="P:animal organ development"/>
    <property type="evidence" value="ECO:0007669"/>
    <property type="project" value="UniProtKB-ARBA"/>
</dbReference>
<gene>
    <name evidence="13" type="ORF">AMAG_06722</name>
</gene>
<feature type="region of interest" description="Disordered" evidence="10">
    <location>
        <begin position="521"/>
        <end position="552"/>
    </location>
</feature>
<dbReference type="Proteomes" id="UP000054350">
    <property type="component" value="Unassembled WGS sequence"/>
</dbReference>
<reference evidence="14" key="2">
    <citation type="submission" date="2009-11" db="EMBL/GenBank/DDBJ databases">
        <title>The Genome Sequence of Allomyces macrogynus strain ATCC 38327.</title>
        <authorList>
            <consortium name="The Broad Institute Genome Sequencing Platform"/>
            <person name="Russ C."/>
            <person name="Cuomo C."/>
            <person name="Shea T."/>
            <person name="Young S.K."/>
            <person name="Zeng Q."/>
            <person name="Koehrsen M."/>
            <person name="Haas B."/>
            <person name="Borodovsky M."/>
            <person name="Guigo R."/>
            <person name="Alvarado L."/>
            <person name="Berlin A."/>
            <person name="Borenstein D."/>
            <person name="Chen Z."/>
            <person name="Engels R."/>
            <person name="Freedman E."/>
            <person name="Gellesch M."/>
            <person name="Goldberg J."/>
            <person name="Griggs A."/>
            <person name="Gujja S."/>
            <person name="Heiman D."/>
            <person name="Hepburn T."/>
            <person name="Howarth C."/>
            <person name="Jen D."/>
            <person name="Larson L."/>
            <person name="Lewis B."/>
            <person name="Mehta T."/>
            <person name="Park D."/>
            <person name="Pearson M."/>
            <person name="Roberts A."/>
            <person name="Saif S."/>
            <person name="Shenoy N."/>
            <person name="Sisk P."/>
            <person name="Stolte C."/>
            <person name="Sykes S."/>
            <person name="Walk T."/>
            <person name="White J."/>
            <person name="Yandava C."/>
            <person name="Burger G."/>
            <person name="Gray M.W."/>
            <person name="Holland P.W.H."/>
            <person name="King N."/>
            <person name="Lang F.B.F."/>
            <person name="Roger A.J."/>
            <person name="Ruiz-Trillo I."/>
            <person name="Lander E."/>
            <person name="Nusbaum C."/>
        </authorList>
    </citation>
    <scope>NUCLEOTIDE SEQUENCE [LARGE SCALE GENOMIC DNA]</scope>
    <source>
        <strain evidence="14">ATCC 38327</strain>
    </source>
</reference>
<feature type="compositionally biased region" description="Polar residues" evidence="10">
    <location>
        <begin position="387"/>
        <end position="396"/>
    </location>
</feature>